<evidence type="ECO:0000259" key="1">
    <source>
        <dbReference type="Pfam" id="PF05076"/>
    </source>
</evidence>
<protein>
    <submittedName>
        <fullName evidence="2">Suppressor of fused domain protein</fullName>
    </submittedName>
</protein>
<dbReference type="InterPro" id="IPR020941">
    <property type="entry name" value="SUFU-like_domain"/>
</dbReference>
<keyword evidence="3" id="KW-1185">Reference proteome</keyword>
<feature type="domain" description="Suppressor of fused-like" evidence="1">
    <location>
        <begin position="37"/>
        <end position="184"/>
    </location>
</feature>
<evidence type="ECO:0000313" key="2">
    <source>
        <dbReference type="EMBL" id="QUV94277.1"/>
    </source>
</evidence>
<name>A0ABX8B111_9BACT</name>
<accession>A0ABX8B111</accession>
<dbReference type="Proteomes" id="UP000677668">
    <property type="component" value="Chromosome 1"/>
</dbReference>
<dbReference type="Pfam" id="PF05076">
    <property type="entry name" value="SUFU"/>
    <property type="match status" value="1"/>
</dbReference>
<proteinExistence type="predicted"/>
<organism evidence="2 3">
    <name type="scientific">Chloracidobacterium sp. N</name>
    <dbReference type="NCBI Taxonomy" id="2821540"/>
    <lineage>
        <taxon>Bacteria</taxon>
        <taxon>Pseudomonadati</taxon>
        <taxon>Acidobacteriota</taxon>
        <taxon>Terriglobia</taxon>
        <taxon>Terriglobales</taxon>
        <taxon>Acidobacteriaceae</taxon>
        <taxon>Chloracidobacterium</taxon>
        <taxon>Chloracidobacterium aggregatum</taxon>
    </lineage>
</organism>
<evidence type="ECO:0000313" key="3">
    <source>
        <dbReference type="Proteomes" id="UP000677668"/>
    </source>
</evidence>
<gene>
    <name evidence="2" type="ORF">J8C05_02170</name>
</gene>
<reference evidence="2 3" key="1">
    <citation type="submission" date="2021-03" db="EMBL/GenBank/DDBJ databases">
        <title>Genomic and phenotypic characterization of Chloracidobacterium isolates provides evidence for multiple species.</title>
        <authorList>
            <person name="Saini M.K."/>
            <person name="Costas A.M.G."/>
            <person name="Tank M."/>
            <person name="Bryant D.A."/>
        </authorList>
    </citation>
    <scope>NUCLEOTIDE SEQUENCE [LARGE SCALE GENOMIC DNA]</scope>
    <source>
        <strain evidence="2 3">N</strain>
    </source>
</reference>
<dbReference type="RefSeq" id="WP_211422580.1">
    <property type="nucleotide sequence ID" value="NZ_CP072642.1"/>
</dbReference>
<sequence length="185" mass="20400">MPSVATSTPTPRMRRLFFRLVEVWGHPNRMAALGSLHVAVWEDPGGLATAFNTLGLSDQAQTPDGTPFELHWMIKRPLPPAGQTEAAAFLAQLAVTASQSQPAFDWQTRVEVPTGVPGFTHCREVWLHPALTDDDPDTLDDPQGPVKVLYVIPLTEYESFILRREGASALREYASANSIDLLEPR</sequence>
<dbReference type="EMBL" id="CP072642">
    <property type="protein sequence ID" value="QUV94277.1"/>
    <property type="molecule type" value="Genomic_DNA"/>
</dbReference>